<dbReference type="KEGG" id="dvm:DvMF_0720"/>
<organism evidence="1">
    <name type="scientific">Nitratidesulfovibrio vulgaris (strain DSM 19637 / Miyazaki F)</name>
    <name type="common">Desulfovibrio vulgaris</name>
    <dbReference type="NCBI Taxonomy" id="883"/>
    <lineage>
        <taxon>Bacteria</taxon>
        <taxon>Pseudomonadati</taxon>
        <taxon>Thermodesulfobacteriota</taxon>
        <taxon>Desulfovibrionia</taxon>
        <taxon>Desulfovibrionales</taxon>
        <taxon>Desulfovibrionaceae</taxon>
        <taxon>Nitratidesulfovibrio</taxon>
    </lineage>
</organism>
<dbReference type="EMBL" id="CP001197">
    <property type="protein sequence ID" value="ACL07677.1"/>
    <property type="molecule type" value="Genomic_DNA"/>
</dbReference>
<accession>B8DKX4</accession>
<name>B8DKX4_NITV9</name>
<dbReference type="InterPro" id="IPR009363">
    <property type="entry name" value="Phage_Mu_Gp16"/>
</dbReference>
<protein>
    <recommendedName>
        <fullName evidence="2">Regulatory protein GemA</fullName>
    </recommendedName>
</protein>
<dbReference type="eggNOG" id="COG4382">
    <property type="taxonomic scope" value="Bacteria"/>
</dbReference>
<dbReference type="HOGENOM" id="CLU_107084_2_0_7"/>
<dbReference type="AlphaFoldDB" id="B8DKX4"/>
<proteinExistence type="predicted"/>
<dbReference type="OrthoDB" id="5460653at2"/>
<dbReference type="Pfam" id="PF06252">
    <property type="entry name" value="GemA"/>
    <property type="match status" value="1"/>
</dbReference>
<gene>
    <name evidence="1" type="ordered locus">DvMF_0720</name>
</gene>
<reference evidence="1" key="1">
    <citation type="submission" date="2008-10" db="EMBL/GenBank/DDBJ databases">
        <title>Complete sequence of Desulfovibrio vulgaris str. 'Miyazaki F'.</title>
        <authorList>
            <person name="Lucas S."/>
            <person name="Copeland A."/>
            <person name="Lapidus A."/>
            <person name="Glavina del Rio T."/>
            <person name="Dalin E."/>
            <person name="Tice H."/>
            <person name="Bruce D."/>
            <person name="Goodwin L."/>
            <person name="Pitluck S."/>
            <person name="Sims D."/>
            <person name="Brettin T."/>
            <person name="Detter J.C."/>
            <person name="Han C."/>
            <person name="Larimer F."/>
            <person name="Land M."/>
            <person name="Hauser L."/>
            <person name="Kyrpides N."/>
            <person name="Mikhailova N."/>
            <person name="Hazen T.C."/>
            <person name="Richardson P."/>
        </authorList>
    </citation>
    <scope>NUCLEOTIDE SEQUENCE</scope>
    <source>
        <strain evidence="1">Miyazaki F</strain>
    </source>
</reference>
<evidence type="ECO:0000313" key="1">
    <source>
        <dbReference type="EMBL" id="ACL07677.1"/>
    </source>
</evidence>
<evidence type="ECO:0008006" key="2">
    <source>
        <dbReference type="Google" id="ProtNLM"/>
    </source>
</evidence>
<sequence>MATSDARPEGRNSLLAKIHIARKDLALGEDVYRDMLERLTGQRSASGLTDRQLVAVVAELRAKGWQPKAAPRKGRKPRVKAGGSALLAKMEALLADNGRPWSYAEAIARRMFGVEKLEWCDADQLKAVMVALVKDARRRAGKEETA</sequence>
<dbReference type="STRING" id="883.DvMF_0720"/>